<comment type="caution">
    <text evidence="5">The sequence shown here is derived from an EMBL/GenBank/DDBJ whole genome shotgun (WGS) entry which is preliminary data.</text>
</comment>
<feature type="domain" description="RING-type" evidence="4">
    <location>
        <begin position="156"/>
        <end position="191"/>
    </location>
</feature>
<keyword evidence="1 3" id="KW-0479">Metal-binding</keyword>
<dbReference type="SMART" id="SM00184">
    <property type="entry name" value="RING"/>
    <property type="match status" value="1"/>
</dbReference>
<dbReference type="InterPro" id="IPR051728">
    <property type="entry name" value="RING-FYVE_E3_ubiquitin-ligase"/>
</dbReference>
<protein>
    <recommendedName>
        <fullName evidence="4">RING-type domain-containing protein</fullName>
    </recommendedName>
</protein>
<keyword evidence="6" id="KW-1185">Reference proteome</keyword>
<dbReference type="Proteomes" id="UP000230066">
    <property type="component" value="Unassembled WGS sequence"/>
</dbReference>
<evidence type="ECO:0000259" key="4">
    <source>
        <dbReference type="PROSITE" id="PS50089"/>
    </source>
</evidence>
<keyword evidence="1 3" id="KW-0863">Zinc-finger</keyword>
<keyword evidence="2" id="KW-0862">Zinc</keyword>
<sequence>MVSELRRLAWGAFPELSHAEREVEILKQVRVGVRDTALRREFIERPSLSLSQALDTAQRMAQLEATNRRNSPKFSHTTASVNEKAYVGGQWARRNELSERPWINVPDGSQQRPRQFGPQQKCYYCRRFGSKARACGHNGPSPDTSHNREAMKSATCCVCMNDNPNSVFIPCGHVVVCYVCGQKLDQCPICRNSISSVMRIYAVC</sequence>
<evidence type="ECO:0000313" key="5">
    <source>
        <dbReference type="EMBL" id="THD20273.1"/>
    </source>
</evidence>
<dbReference type="SUPFAM" id="SSF57850">
    <property type="entry name" value="RING/U-box"/>
    <property type="match status" value="1"/>
</dbReference>
<dbReference type="EMBL" id="JXXN02004873">
    <property type="protein sequence ID" value="THD20273.1"/>
    <property type="molecule type" value="Genomic_DNA"/>
</dbReference>
<reference evidence="5" key="1">
    <citation type="submission" date="2019-03" db="EMBL/GenBank/DDBJ databases">
        <title>Improved annotation for the trematode Fasciola hepatica.</title>
        <authorList>
            <person name="Choi Y.-J."/>
            <person name="Martin J."/>
            <person name="Mitreva M."/>
        </authorList>
    </citation>
    <scope>NUCLEOTIDE SEQUENCE [LARGE SCALE GENOMIC DNA]</scope>
</reference>
<dbReference type="InterPro" id="IPR013083">
    <property type="entry name" value="Znf_RING/FYVE/PHD"/>
</dbReference>
<evidence type="ECO:0000256" key="3">
    <source>
        <dbReference type="PROSITE-ProRule" id="PRU00175"/>
    </source>
</evidence>
<accession>A0A4E0QZ54</accession>
<dbReference type="AlphaFoldDB" id="A0A4E0QZ54"/>
<dbReference type="PANTHER" id="PTHR14879:SF5">
    <property type="entry name" value="RING-TYPE DOMAIN-CONTAINING PROTEIN"/>
    <property type="match status" value="1"/>
</dbReference>
<dbReference type="Pfam" id="PF13920">
    <property type="entry name" value="zf-C3HC4_3"/>
    <property type="match status" value="1"/>
</dbReference>
<proteinExistence type="predicted"/>
<evidence type="ECO:0000313" key="6">
    <source>
        <dbReference type="Proteomes" id="UP000230066"/>
    </source>
</evidence>
<evidence type="ECO:0000256" key="1">
    <source>
        <dbReference type="ARBA" id="ARBA00022771"/>
    </source>
</evidence>
<dbReference type="GO" id="GO:0008270">
    <property type="term" value="F:zinc ion binding"/>
    <property type="evidence" value="ECO:0007669"/>
    <property type="project" value="UniProtKB-KW"/>
</dbReference>
<gene>
    <name evidence="5" type="ORF">D915_009010</name>
</gene>
<dbReference type="PROSITE" id="PS50089">
    <property type="entry name" value="ZF_RING_2"/>
    <property type="match status" value="1"/>
</dbReference>
<dbReference type="InterPro" id="IPR001841">
    <property type="entry name" value="Znf_RING"/>
</dbReference>
<evidence type="ECO:0000256" key="2">
    <source>
        <dbReference type="ARBA" id="ARBA00022833"/>
    </source>
</evidence>
<name>A0A4E0QZ54_FASHE</name>
<organism evidence="5 6">
    <name type="scientific">Fasciola hepatica</name>
    <name type="common">Liver fluke</name>
    <dbReference type="NCBI Taxonomy" id="6192"/>
    <lineage>
        <taxon>Eukaryota</taxon>
        <taxon>Metazoa</taxon>
        <taxon>Spiralia</taxon>
        <taxon>Lophotrochozoa</taxon>
        <taxon>Platyhelminthes</taxon>
        <taxon>Trematoda</taxon>
        <taxon>Digenea</taxon>
        <taxon>Plagiorchiida</taxon>
        <taxon>Echinostomata</taxon>
        <taxon>Echinostomatoidea</taxon>
        <taxon>Fasciolidae</taxon>
        <taxon>Fasciola</taxon>
    </lineage>
</organism>
<dbReference type="Gene3D" id="3.30.40.10">
    <property type="entry name" value="Zinc/RING finger domain, C3HC4 (zinc finger)"/>
    <property type="match status" value="1"/>
</dbReference>
<dbReference type="PANTHER" id="PTHR14879">
    <property type="entry name" value="CASPASE REGULATOR, RING FINGER DOMAIN-CONTAINING"/>
    <property type="match status" value="1"/>
</dbReference>